<dbReference type="GO" id="GO:0015344">
    <property type="term" value="F:siderophore uptake transmembrane transporter activity"/>
    <property type="evidence" value="ECO:0007669"/>
    <property type="project" value="TreeGrafter"/>
</dbReference>
<dbReference type="InterPro" id="IPR037066">
    <property type="entry name" value="Plug_dom_sf"/>
</dbReference>
<protein>
    <submittedName>
        <fullName evidence="11">TonB-dependent receptor</fullName>
    </submittedName>
</protein>
<dbReference type="InterPro" id="IPR036942">
    <property type="entry name" value="Beta-barrel_TonB_sf"/>
</dbReference>
<evidence type="ECO:0000313" key="12">
    <source>
        <dbReference type="Proteomes" id="UP000293162"/>
    </source>
</evidence>
<keyword evidence="12" id="KW-1185">Reference proteome</keyword>
<name>A0A4Q5LU04_9BACT</name>
<dbReference type="Pfam" id="PF07715">
    <property type="entry name" value="Plug"/>
    <property type="match status" value="1"/>
</dbReference>
<dbReference type="InterPro" id="IPR012910">
    <property type="entry name" value="Plug_dom"/>
</dbReference>
<feature type="signal peptide" evidence="9">
    <location>
        <begin position="1"/>
        <end position="18"/>
    </location>
</feature>
<keyword evidence="6 8" id="KW-0472">Membrane</keyword>
<reference evidence="11 12" key="1">
    <citation type="submission" date="2019-02" db="EMBL/GenBank/DDBJ databases">
        <title>Bacterial novel species Emticicia sp. 17J42-9 isolated from soil.</title>
        <authorList>
            <person name="Jung H.-Y."/>
        </authorList>
    </citation>
    <scope>NUCLEOTIDE SEQUENCE [LARGE SCALE GENOMIC DNA]</scope>
    <source>
        <strain evidence="11 12">17J42-9</strain>
    </source>
</reference>
<evidence type="ECO:0000256" key="8">
    <source>
        <dbReference type="PROSITE-ProRule" id="PRU01360"/>
    </source>
</evidence>
<dbReference type="AlphaFoldDB" id="A0A4Q5LU04"/>
<keyword evidence="7 8" id="KW-0998">Cell outer membrane</keyword>
<keyword evidence="2 8" id="KW-0813">Transport</keyword>
<keyword evidence="4 8" id="KW-0812">Transmembrane</keyword>
<dbReference type="Gene3D" id="2.40.170.20">
    <property type="entry name" value="TonB-dependent receptor, beta-barrel domain"/>
    <property type="match status" value="1"/>
</dbReference>
<dbReference type="Gene3D" id="2.170.130.10">
    <property type="entry name" value="TonB-dependent receptor, plug domain"/>
    <property type="match status" value="1"/>
</dbReference>
<dbReference type="InterPro" id="IPR039426">
    <property type="entry name" value="TonB-dep_rcpt-like"/>
</dbReference>
<evidence type="ECO:0000256" key="9">
    <source>
        <dbReference type="SAM" id="SignalP"/>
    </source>
</evidence>
<evidence type="ECO:0000256" key="4">
    <source>
        <dbReference type="ARBA" id="ARBA00022692"/>
    </source>
</evidence>
<evidence type="ECO:0000313" key="11">
    <source>
        <dbReference type="EMBL" id="RYU92923.1"/>
    </source>
</evidence>
<dbReference type="EMBL" id="SEWF01000065">
    <property type="protein sequence ID" value="RYU92923.1"/>
    <property type="molecule type" value="Genomic_DNA"/>
</dbReference>
<feature type="domain" description="TonB-dependent receptor plug" evidence="10">
    <location>
        <begin position="44"/>
        <end position="152"/>
    </location>
</feature>
<evidence type="ECO:0000256" key="3">
    <source>
        <dbReference type="ARBA" id="ARBA00022452"/>
    </source>
</evidence>
<organism evidence="11 12">
    <name type="scientific">Emticicia agri</name>
    <dbReference type="NCBI Taxonomy" id="2492393"/>
    <lineage>
        <taxon>Bacteria</taxon>
        <taxon>Pseudomonadati</taxon>
        <taxon>Bacteroidota</taxon>
        <taxon>Cytophagia</taxon>
        <taxon>Cytophagales</taxon>
        <taxon>Leadbetterellaceae</taxon>
        <taxon>Emticicia</taxon>
    </lineage>
</organism>
<evidence type="ECO:0000256" key="2">
    <source>
        <dbReference type="ARBA" id="ARBA00022448"/>
    </source>
</evidence>
<evidence type="ECO:0000256" key="5">
    <source>
        <dbReference type="ARBA" id="ARBA00022729"/>
    </source>
</evidence>
<keyword evidence="3 8" id="KW-1134">Transmembrane beta strand</keyword>
<evidence type="ECO:0000256" key="7">
    <source>
        <dbReference type="ARBA" id="ARBA00023237"/>
    </source>
</evidence>
<sequence length="882" mass="97731">MKRKLYLIACLATQWAWAQETPVDSAKALNEVVVSASRVEESIFKAPVSVTKISAQQLQQSPGIELISSLSRYKGIDVSQSSWFVTSLSTRGFNSSKAERILQLADYVDFMSPTSSLYGGNWMGTPDLDIDNIEVIYGANSALYGSGAFNGVILMHSKDPFKHQGLAASFRSGSRNLIDGQIRYAQAFGKRFAFKLNANFTQGQEFLGDSDAAIKSVTTGGLAGSDAANNPYGSPFGWNKLNYFGDVGFTVTNPDYTKYNNNQPYRIYMPGFKEEQIIGANDGSKFINLNKFQAGSVRLNPSLHFKINEKTKASYEYRWSLGNGIFQSTSRFAWREMQYDLHKLEIKNNRWFVRAYSMFDYGGKAYEIGGVANALQNVRMTDPKNGIFPTISANYFNAWNQIFAAARGNGFGGGALTGVYTPDQVNGGVPGSFSVPAIQGGQSIDEAAKVAFGLTQGLQLNPQPANASTSQFDQITRKVADGVGDLSINGSTIKGAAFSNTARYTDFSAQREFKFNTTDVVVGGAYRTYLLKSNGTLLSDGNFSPLTGEKRNAITNWESGIYGQIQQKLLADKLTLAAAGRMDFFQNFDAKFSPRISAVYSVGRHNFRANYATAFRAPAQLDQYIYLDYGSILLIGNVENGFKGLNSAGTQPYEVKKLAPEKMNSWELGYKGLLTKDLQIDLSYYRSLYNGFIGIVRFQGREDGKMPEGNYQQKTGDWAKTAPDRTRGRFIQTWANFDKPVTTQGAFISLDYRVNSKLSVYGNYTWARISDIQNLIAGFNTPEHKFNLGANGLITRNFSYSVNYRWNSTYMYFMPFDEGEIKAFGTLDAQLNYYLKDFRSTIKVGGTNLTNANAITVYGSAPITRIIYAGIVCDLNFNKNRI</sequence>
<feature type="chain" id="PRO_5020278123" evidence="9">
    <location>
        <begin position="19"/>
        <end position="882"/>
    </location>
</feature>
<dbReference type="OrthoDB" id="1109208at2"/>
<keyword evidence="5 9" id="KW-0732">Signal</keyword>
<dbReference type="RefSeq" id="WP_130023905.1">
    <property type="nucleotide sequence ID" value="NZ_SEWF01000065.1"/>
</dbReference>
<comment type="caution">
    <text evidence="11">The sequence shown here is derived from an EMBL/GenBank/DDBJ whole genome shotgun (WGS) entry which is preliminary data.</text>
</comment>
<evidence type="ECO:0000256" key="1">
    <source>
        <dbReference type="ARBA" id="ARBA00004571"/>
    </source>
</evidence>
<proteinExistence type="inferred from homology"/>
<evidence type="ECO:0000256" key="6">
    <source>
        <dbReference type="ARBA" id="ARBA00023136"/>
    </source>
</evidence>
<dbReference type="GO" id="GO:0009279">
    <property type="term" value="C:cell outer membrane"/>
    <property type="evidence" value="ECO:0007669"/>
    <property type="project" value="UniProtKB-SubCell"/>
</dbReference>
<gene>
    <name evidence="11" type="ORF">EWM59_24640</name>
</gene>
<dbReference type="GO" id="GO:0044718">
    <property type="term" value="P:siderophore transmembrane transport"/>
    <property type="evidence" value="ECO:0007669"/>
    <property type="project" value="TreeGrafter"/>
</dbReference>
<dbReference type="PROSITE" id="PS52016">
    <property type="entry name" value="TONB_DEPENDENT_REC_3"/>
    <property type="match status" value="1"/>
</dbReference>
<evidence type="ECO:0000259" key="10">
    <source>
        <dbReference type="Pfam" id="PF07715"/>
    </source>
</evidence>
<comment type="subcellular location">
    <subcellularLocation>
        <location evidence="1 8">Cell outer membrane</location>
        <topology evidence="1 8">Multi-pass membrane protein</topology>
    </subcellularLocation>
</comment>
<accession>A0A4Q5LU04</accession>
<dbReference type="PANTHER" id="PTHR30069">
    <property type="entry name" value="TONB-DEPENDENT OUTER MEMBRANE RECEPTOR"/>
    <property type="match status" value="1"/>
</dbReference>
<dbReference type="Proteomes" id="UP000293162">
    <property type="component" value="Unassembled WGS sequence"/>
</dbReference>
<keyword evidence="11" id="KW-0675">Receptor</keyword>
<dbReference type="SUPFAM" id="SSF56935">
    <property type="entry name" value="Porins"/>
    <property type="match status" value="1"/>
</dbReference>
<dbReference type="PANTHER" id="PTHR30069:SF29">
    <property type="entry name" value="HEMOGLOBIN AND HEMOGLOBIN-HAPTOGLOBIN-BINDING PROTEIN 1-RELATED"/>
    <property type="match status" value="1"/>
</dbReference>
<comment type="similarity">
    <text evidence="8">Belongs to the TonB-dependent receptor family.</text>
</comment>